<evidence type="ECO:0000259" key="1">
    <source>
        <dbReference type="Pfam" id="PF13173"/>
    </source>
</evidence>
<dbReference type="InterPro" id="IPR027417">
    <property type="entry name" value="P-loop_NTPase"/>
</dbReference>
<dbReference type="EMBL" id="VUND01000003">
    <property type="protein sequence ID" value="MST61293.1"/>
    <property type="molecule type" value="Genomic_DNA"/>
</dbReference>
<sequence>MIPRSMASNAIQLSTWFPIVSVTGPRQSGKSTLVREVFPDYEYVNLENPQTRQQALADPVGFIESRPNRLVIDEAQLAPELFSMIQVASDETNKTGQYVLSGSQNFLLLKQITQSLAGRVGMLRLLPLSFSEAKSARANLTTDLFMFRGGYPRLYDVDMPQDTFFSSYLRTYVERDVQGYLGVRDLSSYRTLLELCAQCAGSLLNESRLASDAGVSRESVRSWLSMLESSYIVFRLRPYHANLRRRLTKTPKLYFYDTGLLCYLLRIRTLDQLLRSPYLGMVFENLVIEERMKAHLNAGREPDLYFYRDESKVEVDLIDLTDPDGSLLAEIKSSKTYRPSFSRHLSSVGDELGIPAERRFVVERAEGDFEADGAQVRNAETWLAMP</sequence>
<proteinExistence type="predicted"/>
<dbReference type="InterPro" id="IPR025420">
    <property type="entry name" value="DUF4143"/>
</dbReference>
<gene>
    <name evidence="3" type="ORF">FYJ69_10435</name>
</gene>
<reference evidence="3 4" key="1">
    <citation type="submission" date="2019-08" db="EMBL/GenBank/DDBJ databases">
        <title>In-depth cultivation of the pig gut microbiome towards novel bacterial diversity and tailored functional studies.</title>
        <authorList>
            <person name="Wylensek D."/>
            <person name="Hitch T.C.A."/>
            <person name="Clavel T."/>
        </authorList>
    </citation>
    <scope>NUCLEOTIDE SEQUENCE [LARGE SCALE GENOMIC DNA]</scope>
    <source>
        <strain evidence="3 4">WB01_CNA04</strain>
    </source>
</reference>
<organism evidence="3 4">
    <name type="scientific">Parafannyhessea umbonata</name>
    <dbReference type="NCBI Taxonomy" id="604330"/>
    <lineage>
        <taxon>Bacteria</taxon>
        <taxon>Bacillati</taxon>
        <taxon>Actinomycetota</taxon>
        <taxon>Coriobacteriia</taxon>
        <taxon>Coriobacteriales</taxon>
        <taxon>Atopobiaceae</taxon>
        <taxon>Parafannyhessea</taxon>
    </lineage>
</organism>
<dbReference type="InterPro" id="IPR041682">
    <property type="entry name" value="AAA_14"/>
</dbReference>
<evidence type="ECO:0000259" key="2">
    <source>
        <dbReference type="Pfam" id="PF13635"/>
    </source>
</evidence>
<feature type="domain" description="AAA" evidence="1">
    <location>
        <begin position="18"/>
        <end position="132"/>
    </location>
</feature>
<evidence type="ECO:0000313" key="3">
    <source>
        <dbReference type="EMBL" id="MST61293.1"/>
    </source>
</evidence>
<dbReference type="AlphaFoldDB" id="A0A6N7XCL8"/>
<dbReference type="PANTHER" id="PTHR43566">
    <property type="entry name" value="CONSERVED PROTEIN"/>
    <property type="match status" value="1"/>
</dbReference>
<keyword evidence="3" id="KW-0067">ATP-binding</keyword>
<name>A0A6N7XCL8_9ACTN</name>
<dbReference type="Proteomes" id="UP000434342">
    <property type="component" value="Unassembled WGS sequence"/>
</dbReference>
<protein>
    <submittedName>
        <fullName evidence="3">ATP-binding protein</fullName>
    </submittedName>
</protein>
<keyword evidence="3" id="KW-0547">Nucleotide-binding</keyword>
<dbReference type="PANTHER" id="PTHR43566:SF2">
    <property type="entry name" value="DUF4143 DOMAIN-CONTAINING PROTEIN"/>
    <property type="match status" value="1"/>
</dbReference>
<dbReference type="Pfam" id="PF13173">
    <property type="entry name" value="AAA_14"/>
    <property type="match status" value="1"/>
</dbReference>
<accession>A0A6N7XCL8</accession>
<comment type="caution">
    <text evidence="3">The sequence shown here is derived from an EMBL/GenBank/DDBJ whole genome shotgun (WGS) entry which is preliminary data.</text>
</comment>
<dbReference type="SUPFAM" id="SSF52540">
    <property type="entry name" value="P-loop containing nucleoside triphosphate hydrolases"/>
    <property type="match status" value="1"/>
</dbReference>
<feature type="domain" description="DUF4143" evidence="2">
    <location>
        <begin position="174"/>
        <end position="334"/>
    </location>
</feature>
<dbReference type="Pfam" id="PF13635">
    <property type="entry name" value="DUF4143"/>
    <property type="match status" value="1"/>
</dbReference>
<dbReference type="RefSeq" id="WP_154542382.1">
    <property type="nucleotide sequence ID" value="NZ_VUND01000003.1"/>
</dbReference>
<dbReference type="GO" id="GO:0005524">
    <property type="term" value="F:ATP binding"/>
    <property type="evidence" value="ECO:0007669"/>
    <property type="project" value="UniProtKB-KW"/>
</dbReference>
<evidence type="ECO:0000313" key="4">
    <source>
        <dbReference type="Proteomes" id="UP000434342"/>
    </source>
</evidence>